<reference evidence="1" key="1">
    <citation type="submission" date="2020-03" db="EMBL/GenBank/DDBJ databases">
        <title>The deep terrestrial virosphere.</title>
        <authorList>
            <person name="Holmfeldt K."/>
            <person name="Nilsson E."/>
            <person name="Simone D."/>
            <person name="Lopez-Fernandez M."/>
            <person name="Wu X."/>
            <person name="de Brujin I."/>
            <person name="Lundin D."/>
            <person name="Andersson A."/>
            <person name="Bertilsson S."/>
            <person name="Dopson M."/>
        </authorList>
    </citation>
    <scope>NUCLEOTIDE SEQUENCE</scope>
    <source>
        <strain evidence="4">MM415A00138</strain>
        <strain evidence="2">MM415B01354</strain>
        <strain evidence="1">TM448A02481</strain>
        <strain evidence="3">TM448B00155</strain>
    </source>
</reference>
<name>A0A6H1ZXA2_9ZZZZ</name>
<accession>A0A6H1ZXA2</accession>
<dbReference type="EMBL" id="MT144593">
    <property type="protein sequence ID" value="QJH93888.1"/>
    <property type="molecule type" value="Genomic_DNA"/>
</dbReference>
<protein>
    <submittedName>
        <fullName evidence="1">Uncharacterized protein</fullName>
    </submittedName>
</protein>
<gene>
    <name evidence="4" type="ORF">MM415A00138_0007</name>
    <name evidence="2" type="ORF">MM415B01354_0004</name>
    <name evidence="1" type="ORF">TM448A02481_0006</name>
    <name evidence="3" type="ORF">TM448B00155_0004</name>
</gene>
<organism evidence="1">
    <name type="scientific">viral metagenome</name>
    <dbReference type="NCBI Taxonomy" id="1070528"/>
    <lineage>
        <taxon>unclassified sequences</taxon>
        <taxon>metagenomes</taxon>
        <taxon>organismal metagenomes</taxon>
    </lineage>
</organism>
<dbReference type="EMBL" id="MT141354">
    <property type="protein sequence ID" value="QJA59099.1"/>
    <property type="molecule type" value="Genomic_DNA"/>
</dbReference>
<evidence type="ECO:0000313" key="3">
    <source>
        <dbReference type="EMBL" id="QJH93888.1"/>
    </source>
</evidence>
<evidence type="ECO:0000313" key="4">
    <source>
        <dbReference type="EMBL" id="QJI05194.1"/>
    </source>
</evidence>
<dbReference type="EMBL" id="MT145196">
    <property type="protein sequence ID" value="QJI05194.1"/>
    <property type="molecule type" value="Genomic_DNA"/>
</dbReference>
<evidence type="ECO:0000313" key="1">
    <source>
        <dbReference type="EMBL" id="QJA52099.1"/>
    </source>
</evidence>
<dbReference type="EMBL" id="MT144312">
    <property type="protein sequence ID" value="QJA52099.1"/>
    <property type="molecule type" value="Genomic_DNA"/>
</dbReference>
<proteinExistence type="predicted"/>
<evidence type="ECO:0000313" key="2">
    <source>
        <dbReference type="EMBL" id="QJA59099.1"/>
    </source>
</evidence>
<sequence>MIPVLEVLKRDITEPVLSRLTHLCRRNPEALVPENLLEAVIGYACERVGREVVAVLDAKIAQRVLCGNGKSPQDAERAVAEVASFVDQANEPIVLYRFET</sequence>
<dbReference type="AlphaFoldDB" id="A0A6H1ZXA2"/>